<comment type="caution">
    <text evidence="1">The sequence shown here is derived from an EMBL/GenBank/DDBJ whole genome shotgun (WGS) entry which is preliminary data.</text>
</comment>
<dbReference type="Pfam" id="PF14435">
    <property type="entry name" value="SUKH-4"/>
    <property type="match status" value="2"/>
</dbReference>
<evidence type="ECO:0000313" key="2">
    <source>
        <dbReference type="Proteomes" id="UP001596154"/>
    </source>
</evidence>
<dbReference type="EMBL" id="JBHSNY010000001">
    <property type="protein sequence ID" value="MFC5632920.1"/>
    <property type="molecule type" value="Genomic_DNA"/>
</dbReference>
<keyword evidence="2" id="KW-1185">Reference proteome</keyword>
<dbReference type="InterPro" id="IPR025851">
    <property type="entry name" value="SUKH-4"/>
</dbReference>
<protein>
    <submittedName>
        <fullName evidence="1">SUKH-4 family immunity protein</fullName>
    </submittedName>
</protein>
<proteinExistence type="predicted"/>
<dbReference type="Proteomes" id="UP001596154">
    <property type="component" value="Unassembled WGS sequence"/>
</dbReference>
<dbReference type="RefSeq" id="WP_381017062.1">
    <property type="nucleotide sequence ID" value="NZ_JBHSNY010000001.1"/>
</dbReference>
<accession>A0ABW0UL35</accession>
<evidence type="ECO:0000313" key="1">
    <source>
        <dbReference type="EMBL" id="MFC5632920.1"/>
    </source>
</evidence>
<gene>
    <name evidence="1" type="ORF">ACFPZJ_03765</name>
</gene>
<organism evidence="1 2">
    <name type="scientific">Streptomyces bullii</name>
    <dbReference type="NCBI Taxonomy" id="349910"/>
    <lineage>
        <taxon>Bacteria</taxon>
        <taxon>Bacillati</taxon>
        <taxon>Actinomycetota</taxon>
        <taxon>Actinomycetes</taxon>
        <taxon>Kitasatosporales</taxon>
        <taxon>Streptomycetaceae</taxon>
        <taxon>Streptomyces</taxon>
    </lineage>
</organism>
<name>A0ABW0UL35_9ACTN</name>
<sequence length="395" mass="42735">MSTTHTGPATITLHLDDLDPYVTHAPTRRWLTDPGLPGDSALSSFAELRREGLRTVADSTGALGAPDGRLAAELRDQLVIGGLVGPAGVETESVLLDGATGEVSTTYFFHDRPDLMDRRPLAPSLLTLVRFATATDELAGLRGQFAACAGRFGTKAVAEASRRLLALFEEGADGELPPFWKMAALIRPLALVAGPGTRSGLALDLPPRLLDQEFGRGGVARFEDVDFPATLTHEPTRRFLRETGLPADGFLFHLDPDVPLRTLAEYYEDERPGEFPADRLPDRAGHLIRLGYLVEDNSLVVDGTTGAVLNWSEPEATLHPLNTDISTLAFTLWLLHREHAIDEESGHALTTDTYDQLAMTMLQVLSAVDPTGTTTDPGGRHCWTELFQDEAGGVL</sequence>
<reference evidence="2" key="1">
    <citation type="journal article" date="2019" name="Int. J. Syst. Evol. Microbiol.">
        <title>The Global Catalogue of Microorganisms (GCM) 10K type strain sequencing project: providing services to taxonomists for standard genome sequencing and annotation.</title>
        <authorList>
            <consortium name="The Broad Institute Genomics Platform"/>
            <consortium name="The Broad Institute Genome Sequencing Center for Infectious Disease"/>
            <person name="Wu L."/>
            <person name="Ma J."/>
        </authorList>
    </citation>
    <scope>NUCLEOTIDE SEQUENCE [LARGE SCALE GENOMIC DNA]</scope>
    <source>
        <strain evidence="2">CGMCC 4.7248</strain>
    </source>
</reference>